<keyword evidence="16" id="KW-1185">Reference proteome</keyword>
<dbReference type="PROSITE" id="PS50104">
    <property type="entry name" value="TIR"/>
    <property type="match status" value="2"/>
</dbReference>
<evidence type="ECO:0000256" key="4">
    <source>
        <dbReference type="ARBA" id="ARBA00022692"/>
    </source>
</evidence>
<evidence type="ECO:0000259" key="14">
    <source>
        <dbReference type="PROSITE" id="PS50104"/>
    </source>
</evidence>
<dbReference type="InterPro" id="IPR032675">
    <property type="entry name" value="LRR_dom_sf"/>
</dbReference>
<evidence type="ECO:0000256" key="2">
    <source>
        <dbReference type="ARBA" id="ARBA00009634"/>
    </source>
</evidence>
<keyword evidence="5 13" id="KW-0732">Signal</keyword>
<dbReference type="Pfam" id="PF13676">
    <property type="entry name" value="TIR_2"/>
    <property type="match status" value="1"/>
</dbReference>
<evidence type="ECO:0000256" key="7">
    <source>
        <dbReference type="ARBA" id="ARBA00022989"/>
    </source>
</evidence>
<feature type="transmembrane region" description="Helical" evidence="12">
    <location>
        <begin position="788"/>
        <end position="812"/>
    </location>
</feature>
<proteinExistence type="inferred from homology"/>
<feature type="signal peptide" evidence="13">
    <location>
        <begin position="1"/>
        <end position="25"/>
    </location>
</feature>
<comment type="subcellular location">
    <subcellularLocation>
        <location evidence="1">Membrane</location>
        <topology evidence="1">Single-pass type I membrane protein</topology>
    </subcellularLocation>
</comment>
<gene>
    <name evidence="15" type="ORF">FSP39_013850</name>
</gene>
<feature type="domain" description="TIR" evidence="14">
    <location>
        <begin position="838"/>
        <end position="974"/>
    </location>
</feature>
<comment type="caution">
    <text evidence="15">The sequence shown here is derived from an EMBL/GenBank/DDBJ whole genome shotgun (WGS) entry which is preliminary data.</text>
</comment>
<keyword evidence="3" id="KW-0433">Leucine-rich repeat</keyword>
<dbReference type="InterPro" id="IPR001611">
    <property type="entry name" value="Leu-rich_rpt"/>
</dbReference>
<name>A0AA88YBN4_PINIB</name>
<feature type="chain" id="PRO_5041681316" description="TIR domain-containing protein" evidence="13">
    <location>
        <begin position="26"/>
        <end position="1259"/>
    </location>
</feature>
<dbReference type="AlphaFoldDB" id="A0AA88YBN4"/>
<dbReference type="EMBL" id="VSWD01000009">
    <property type="protein sequence ID" value="KAK3093300.1"/>
    <property type="molecule type" value="Genomic_DNA"/>
</dbReference>
<evidence type="ECO:0000256" key="11">
    <source>
        <dbReference type="SAM" id="MobiDB-lite"/>
    </source>
</evidence>
<evidence type="ECO:0000256" key="13">
    <source>
        <dbReference type="SAM" id="SignalP"/>
    </source>
</evidence>
<dbReference type="GO" id="GO:0005886">
    <property type="term" value="C:plasma membrane"/>
    <property type="evidence" value="ECO:0007669"/>
    <property type="project" value="TreeGrafter"/>
</dbReference>
<comment type="similarity">
    <text evidence="2">Belongs to the Toll-like receptor family.</text>
</comment>
<dbReference type="Gene3D" id="3.80.10.10">
    <property type="entry name" value="Ribonuclease Inhibitor"/>
    <property type="match status" value="2"/>
</dbReference>
<evidence type="ECO:0000256" key="3">
    <source>
        <dbReference type="ARBA" id="ARBA00022614"/>
    </source>
</evidence>
<evidence type="ECO:0000256" key="10">
    <source>
        <dbReference type="ARBA" id="ARBA00023180"/>
    </source>
</evidence>
<sequence length="1259" mass="145563">MRGHAEGITTLVIELVLFLTLASHAKEFGECDIPKCRYLIRSRSEAALLERFDKEMPTKAIGLFIDLPKNATADVTECYINTTEYVNGFKFEDKHTLGVFAFHCRVPLQLFLTEDTRDKLDHVTTYLQIQTCQVDLRELNKVGRIVDVLSFVAHGSMVKKEPKKCLGEVETDYCALFQNTTVLWMDKPPNADSDYVYHALNCTLPLTEVKELALTSMEWKTFPSFLPKLFPNVQSLEVPGSDLTIPPAFPWNDGLMLHSKNISRTGFFQEQYAGVFHMTEISKRHHRRLFNLNHNKITSLRNHQFKGFLHMLQLEGNGLTEVGSDTFNNIRGLQHLDLSFNKLQTIPKDLLKNLTDLQHINLANNLLRTLDDALFVNNNKLRYLNVANNSISVVGNRVFAKLTELNVLHMESNLLKKIAPSAFPILSITLKTIHLKDNPLEIFPTGILYIRKLEKVYLQNTNINFQNLAELAFNVHWGHLIESVGVSTSSSDLEILESDDLRTVDLSGSKVENFNLHTFWGNTTVEKYKRNHSKKNLEAIFSHFKFILFNNPVTCDCRIVAFNKFMDTMVAAGKFTGREYMFTDWKCTWPSEFYGRPMLLVKEADTYCKRDYPTCPSKCHCYERSISKIIIVDCRGTGMTDFPDVLPEGVLDLWFQNNNLTEVPSKLYLTRVRQLFLSNNAINNIKPDTIKVIRNVGEIHLDSNHLAKLPVEFQRVNASKITLQNNPFTCDCNTLWMKSWLMRRRDVIEDVLEVACNVDDEDENGKLFISVADDQFICKEDFDSMKHVVIPSVVCSIAIALLVVCICMIYVFRMEVKVLLYIYFGIHPFDKDEKDCNEEIDVVVVHSPMVTDWVTESIVGYLEEQGQRYVIASMMRDFVAGFSYQENIACMVKHSKRMLLVLSKDMVSDDDLLKVAWNEAQEKIKELRTNYAIIVCYDVAISEINNKDLRRYVKRGRYIDVKKGLFHEKIMYSMPQYQIEDYAVLSLPDMREYILHMYGNEDKHRDVFERHVFVAYSDQDMNYTMNELRPRLEEKDYLLCLPDRDFIPGASKEENILKAVDNCMHTLFILSGNHLQDEWSLFTFRSASEKSLRDKCNHLIVLTTKDADIKNMDEEVRYYVKTHVTLNVSEAVFFSRLITALPQPNDYQPNIDGETNFVKFQNMVNGEINHSFVFEDEKYIKYDDEIDHDSLKKEACECSECEMKKCKMEEDEDKEGGLEEGRCEKGESQREENGKIVIDDRVSLVHEAENIELENLKEK</sequence>
<accession>A0AA88YBN4</accession>
<dbReference type="SMART" id="SM00255">
    <property type="entry name" value="TIR"/>
    <property type="match status" value="2"/>
</dbReference>
<evidence type="ECO:0000313" key="16">
    <source>
        <dbReference type="Proteomes" id="UP001186944"/>
    </source>
</evidence>
<dbReference type="Pfam" id="PF01582">
    <property type="entry name" value="TIR"/>
    <property type="match status" value="1"/>
</dbReference>
<keyword evidence="4 12" id="KW-0812">Transmembrane</keyword>
<dbReference type="Pfam" id="PF13855">
    <property type="entry name" value="LRR_8"/>
    <property type="match status" value="1"/>
</dbReference>
<dbReference type="InterPro" id="IPR026906">
    <property type="entry name" value="LRR_5"/>
</dbReference>
<keyword evidence="10" id="KW-0325">Glycoprotein</keyword>
<dbReference type="Proteomes" id="UP001186944">
    <property type="component" value="Unassembled WGS sequence"/>
</dbReference>
<dbReference type="PROSITE" id="PS51450">
    <property type="entry name" value="LRR"/>
    <property type="match status" value="1"/>
</dbReference>
<keyword evidence="9" id="KW-0675">Receptor</keyword>
<evidence type="ECO:0000256" key="5">
    <source>
        <dbReference type="ARBA" id="ARBA00022729"/>
    </source>
</evidence>
<dbReference type="InterPro" id="IPR003591">
    <property type="entry name" value="Leu-rich_rpt_typical-subtyp"/>
</dbReference>
<evidence type="ECO:0000256" key="9">
    <source>
        <dbReference type="ARBA" id="ARBA00023170"/>
    </source>
</evidence>
<dbReference type="InterPro" id="IPR035897">
    <property type="entry name" value="Toll_tir_struct_dom_sf"/>
</dbReference>
<reference evidence="15" key="1">
    <citation type="submission" date="2019-08" db="EMBL/GenBank/DDBJ databases">
        <title>The improved chromosome-level genome for the pearl oyster Pinctada fucata martensii using PacBio sequencing and Hi-C.</title>
        <authorList>
            <person name="Zheng Z."/>
        </authorList>
    </citation>
    <scope>NUCLEOTIDE SEQUENCE</scope>
    <source>
        <strain evidence="15">ZZ-2019</strain>
        <tissue evidence="15">Adductor muscle</tissue>
    </source>
</reference>
<dbReference type="PANTHER" id="PTHR24365:SF541">
    <property type="entry name" value="PROTEIN TOLL-RELATED"/>
    <property type="match status" value="1"/>
</dbReference>
<dbReference type="SUPFAM" id="SSF52058">
    <property type="entry name" value="L domain-like"/>
    <property type="match status" value="1"/>
</dbReference>
<dbReference type="Pfam" id="PF13306">
    <property type="entry name" value="LRR_5"/>
    <property type="match status" value="1"/>
</dbReference>
<keyword evidence="7 12" id="KW-1133">Transmembrane helix</keyword>
<keyword evidence="6" id="KW-0677">Repeat</keyword>
<feature type="domain" description="TIR" evidence="14">
    <location>
        <begin position="1008"/>
        <end position="1132"/>
    </location>
</feature>
<dbReference type="SMART" id="SM00082">
    <property type="entry name" value="LRRCT"/>
    <property type="match status" value="2"/>
</dbReference>
<evidence type="ECO:0000256" key="1">
    <source>
        <dbReference type="ARBA" id="ARBA00004479"/>
    </source>
</evidence>
<evidence type="ECO:0000313" key="15">
    <source>
        <dbReference type="EMBL" id="KAK3093300.1"/>
    </source>
</evidence>
<dbReference type="InterPro" id="IPR000157">
    <property type="entry name" value="TIR_dom"/>
</dbReference>
<organism evidence="15 16">
    <name type="scientific">Pinctada imbricata</name>
    <name type="common">Atlantic pearl-oyster</name>
    <name type="synonym">Pinctada martensii</name>
    <dbReference type="NCBI Taxonomy" id="66713"/>
    <lineage>
        <taxon>Eukaryota</taxon>
        <taxon>Metazoa</taxon>
        <taxon>Spiralia</taxon>
        <taxon>Lophotrochozoa</taxon>
        <taxon>Mollusca</taxon>
        <taxon>Bivalvia</taxon>
        <taxon>Autobranchia</taxon>
        <taxon>Pteriomorphia</taxon>
        <taxon>Pterioida</taxon>
        <taxon>Pterioidea</taxon>
        <taxon>Pteriidae</taxon>
        <taxon>Pinctada</taxon>
    </lineage>
</organism>
<feature type="region of interest" description="Disordered" evidence="11">
    <location>
        <begin position="1207"/>
        <end position="1236"/>
    </location>
</feature>
<evidence type="ECO:0000256" key="12">
    <source>
        <dbReference type="SAM" id="Phobius"/>
    </source>
</evidence>
<dbReference type="PANTHER" id="PTHR24365">
    <property type="entry name" value="TOLL-LIKE RECEPTOR"/>
    <property type="match status" value="1"/>
</dbReference>
<evidence type="ECO:0000256" key="8">
    <source>
        <dbReference type="ARBA" id="ARBA00023136"/>
    </source>
</evidence>
<keyword evidence="8 12" id="KW-0472">Membrane</keyword>
<dbReference type="InterPro" id="IPR000483">
    <property type="entry name" value="Cys-rich_flank_reg_C"/>
</dbReference>
<dbReference type="GO" id="GO:0038023">
    <property type="term" value="F:signaling receptor activity"/>
    <property type="evidence" value="ECO:0007669"/>
    <property type="project" value="TreeGrafter"/>
</dbReference>
<protein>
    <recommendedName>
        <fullName evidence="14">TIR domain-containing protein</fullName>
    </recommendedName>
</protein>
<feature type="compositionally biased region" description="Basic and acidic residues" evidence="11">
    <location>
        <begin position="1215"/>
        <end position="1236"/>
    </location>
</feature>
<dbReference type="SMART" id="SM00369">
    <property type="entry name" value="LRR_TYP"/>
    <property type="match status" value="7"/>
</dbReference>
<dbReference type="Gene3D" id="3.40.50.10140">
    <property type="entry name" value="Toll/interleukin-1 receptor homology (TIR) domain"/>
    <property type="match status" value="2"/>
</dbReference>
<dbReference type="GO" id="GO:0007165">
    <property type="term" value="P:signal transduction"/>
    <property type="evidence" value="ECO:0007669"/>
    <property type="project" value="InterPro"/>
</dbReference>
<evidence type="ECO:0000256" key="6">
    <source>
        <dbReference type="ARBA" id="ARBA00022737"/>
    </source>
</evidence>
<dbReference type="SUPFAM" id="SSF52200">
    <property type="entry name" value="Toll/Interleukin receptor TIR domain"/>
    <property type="match status" value="2"/>
</dbReference>